<name>G0NCJ7_CAEBE</name>
<proteinExistence type="predicted"/>
<sequence length="285" mass="31318">MIVTNGSPQTYIGYSDLALSWDDCLDYCIKNEMCMVVYNKDDNCQMFEIGKLQALKRDPDAKVAFKVVNKNGTCPASDMEPGKGYFLGINATSGRQIYIGYNITYNPTTESWKLNSTGVTMCKVPKIKMFMRDGGPWCIALVHLPNCSSHAVAVASCRPMGALSGFETPEEFEYIKEWVKERGWLNATYTKNDAFWMDGVRKPECVGNPSCQGLSAFKLSDPYLSANPTGFKFNPGQPNGTTEDCLGFVVNPDKSVGIVSTLCSLTRPGDASTCYIGHICGMTPK</sequence>
<dbReference type="SMART" id="SM00605">
    <property type="entry name" value="CW"/>
    <property type="match status" value="1"/>
</dbReference>
<keyword evidence="3" id="KW-1185">Reference proteome</keyword>
<dbReference type="PANTHER" id="PTHR47629:SF11">
    <property type="entry name" value="PAN-3 DOMAIN-CONTAINING PROTEIN"/>
    <property type="match status" value="1"/>
</dbReference>
<dbReference type="HOGENOM" id="CLU_045736_4_0_1"/>
<dbReference type="Proteomes" id="UP000008068">
    <property type="component" value="Unassembled WGS sequence"/>
</dbReference>
<evidence type="ECO:0000313" key="3">
    <source>
        <dbReference type="Proteomes" id="UP000008068"/>
    </source>
</evidence>
<dbReference type="AlphaFoldDB" id="G0NCJ7"/>
<dbReference type="OrthoDB" id="5807131at2759"/>
<feature type="domain" description="PAN-3" evidence="1">
    <location>
        <begin position="1"/>
        <end position="114"/>
    </location>
</feature>
<organism evidence="3">
    <name type="scientific">Caenorhabditis brenneri</name>
    <name type="common">Nematode worm</name>
    <dbReference type="NCBI Taxonomy" id="135651"/>
    <lineage>
        <taxon>Eukaryota</taxon>
        <taxon>Metazoa</taxon>
        <taxon>Ecdysozoa</taxon>
        <taxon>Nematoda</taxon>
        <taxon>Chromadorea</taxon>
        <taxon>Rhabditida</taxon>
        <taxon>Rhabditina</taxon>
        <taxon>Rhabditomorpha</taxon>
        <taxon>Rhabditoidea</taxon>
        <taxon>Rhabditidae</taxon>
        <taxon>Peloderinae</taxon>
        <taxon>Caenorhabditis</taxon>
    </lineage>
</organism>
<evidence type="ECO:0000259" key="1">
    <source>
        <dbReference type="SMART" id="SM00605"/>
    </source>
</evidence>
<dbReference type="SUPFAM" id="SSF56436">
    <property type="entry name" value="C-type lectin-like"/>
    <property type="match status" value="1"/>
</dbReference>
<dbReference type="InterPro" id="IPR006583">
    <property type="entry name" value="PAN-3_domain"/>
</dbReference>
<accession>G0NCJ7</accession>
<protein>
    <recommendedName>
        <fullName evidence="1">PAN-3 domain-containing protein</fullName>
    </recommendedName>
</protein>
<dbReference type="InterPro" id="IPR016187">
    <property type="entry name" value="CTDL_fold"/>
</dbReference>
<dbReference type="EMBL" id="GL379863">
    <property type="protein sequence ID" value="EGT57566.1"/>
    <property type="molecule type" value="Genomic_DNA"/>
</dbReference>
<dbReference type="PANTHER" id="PTHR47629">
    <property type="entry name" value="C-TYPE LECTIN-RELATED"/>
    <property type="match status" value="1"/>
</dbReference>
<gene>
    <name evidence="2" type="ORF">CAEBREN_07768</name>
</gene>
<evidence type="ECO:0000313" key="2">
    <source>
        <dbReference type="EMBL" id="EGT57566.1"/>
    </source>
</evidence>
<dbReference type="STRING" id="135651.G0NCJ7"/>
<reference evidence="3" key="1">
    <citation type="submission" date="2011-07" db="EMBL/GenBank/DDBJ databases">
        <authorList>
            <consortium name="Caenorhabditis brenneri Sequencing and Analysis Consortium"/>
            <person name="Wilson R.K."/>
        </authorList>
    </citation>
    <scope>NUCLEOTIDE SEQUENCE [LARGE SCALE GENOMIC DNA]</scope>
    <source>
        <strain evidence="3">PB2801</strain>
    </source>
</reference>
<dbReference type="InParanoid" id="G0NCJ7"/>
<dbReference type="Pfam" id="PF08277">
    <property type="entry name" value="PAN_3"/>
    <property type="match status" value="1"/>
</dbReference>
<dbReference type="eggNOG" id="KOG4297">
    <property type="taxonomic scope" value="Eukaryota"/>
</dbReference>
<dbReference type="OMA" id="ICLIDIT"/>